<feature type="chain" id="PRO_5013341284" evidence="1">
    <location>
        <begin position="32"/>
        <end position="526"/>
    </location>
</feature>
<dbReference type="Proteomes" id="UP000189818">
    <property type="component" value="Unassembled WGS sequence"/>
</dbReference>
<keyword evidence="1" id="KW-0732">Signal</keyword>
<proteinExistence type="predicted"/>
<feature type="domain" description="Metallo-beta-lactamase" evidence="2">
    <location>
        <begin position="53"/>
        <end position="259"/>
    </location>
</feature>
<dbReference type="RefSeq" id="WP_079651036.1">
    <property type="nucleotide sequence ID" value="NZ_FUYM01000022.1"/>
</dbReference>
<dbReference type="Pfam" id="PF01966">
    <property type="entry name" value="HD"/>
    <property type="match status" value="1"/>
</dbReference>
<dbReference type="AlphaFoldDB" id="A0A1T5GWC4"/>
<reference evidence="4" key="1">
    <citation type="submission" date="2017-02" db="EMBL/GenBank/DDBJ databases">
        <authorList>
            <person name="Varghese N."/>
            <person name="Submissions S."/>
        </authorList>
    </citation>
    <scope>NUCLEOTIDE SEQUENCE [LARGE SCALE GENOMIC DNA]</scope>
    <source>
        <strain evidence="4">UM2</strain>
    </source>
</reference>
<feature type="signal peptide" evidence="1">
    <location>
        <begin position="1"/>
        <end position="31"/>
    </location>
</feature>
<dbReference type="InterPro" id="IPR001279">
    <property type="entry name" value="Metallo-B-lactamas"/>
</dbReference>
<dbReference type="PANTHER" id="PTHR42951:SF14">
    <property type="entry name" value="METALLO-BETA-LACTAMASE SUPERFAMILY PROTEIN"/>
    <property type="match status" value="1"/>
</dbReference>
<evidence type="ECO:0000313" key="4">
    <source>
        <dbReference type="Proteomes" id="UP000189818"/>
    </source>
</evidence>
<gene>
    <name evidence="3" type="ORF">SAMN06295920_1224</name>
</gene>
<evidence type="ECO:0000259" key="2">
    <source>
        <dbReference type="SMART" id="SM00849"/>
    </source>
</evidence>
<name>A0A1T5GWC4_9SPHN</name>
<dbReference type="SUPFAM" id="SSF109604">
    <property type="entry name" value="HD-domain/PDEase-like"/>
    <property type="match status" value="1"/>
</dbReference>
<organism evidence="3 4">
    <name type="scientific">Rhizorhabdus histidinilytica</name>
    <dbReference type="NCBI Taxonomy" id="439228"/>
    <lineage>
        <taxon>Bacteria</taxon>
        <taxon>Pseudomonadati</taxon>
        <taxon>Pseudomonadota</taxon>
        <taxon>Alphaproteobacteria</taxon>
        <taxon>Sphingomonadales</taxon>
        <taxon>Sphingomonadaceae</taxon>
        <taxon>Rhizorhabdus</taxon>
    </lineage>
</organism>
<evidence type="ECO:0000256" key="1">
    <source>
        <dbReference type="SAM" id="SignalP"/>
    </source>
</evidence>
<dbReference type="OrthoDB" id="7203514at2"/>
<dbReference type="Gene3D" id="3.60.15.10">
    <property type="entry name" value="Ribonuclease Z/Hydroxyacylglutathione hydrolase-like"/>
    <property type="match status" value="1"/>
</dbReference>
<dbReference type="Pfam" id="PF00753">
    <property type="entry name" value="Lactamase_B"/>
    <property type="match status" value="1"/>
</dbReference>
<keyword evidence="4" id="KW-1185">Reference proteome</keyword>
<dbReference type="STRING" id="439228.SAMN06295920_1224"/>
<dbReference type="Gene3D" id="1.10.3210.10">
    <property type="entry name" value="Hypothetical protein af1432"/>
    <property type="match status" value="1"/>
</dbReference>
<sequence length="526" mass="57110">MSPGGIARAVLRSGALVLLMSAATAPGASSAAPPPVAARHPMTVTVYKGDFATVNSFIFSNGRSLVVMDVQRKAAEARKLAAAIKAMKLPLTHILISHGHTDHFTGMAVFREAFPDARIVVANQDIKADIERYAVYMDSGGETGAEPPLDPALKPKTAAHPDGFDYDRNIEVLASPTLEMVGGGTLQLDTDHMRAEAPHITTVYSPDLNALFLSDLGYNGVHFWMGDDISRADLLDWRAELLRMKARYARLNPIVYPGHGDPSDMRIFDPSVRYIDDFLRVTAAAKTPEEAMAKMVALYPGYKQADFFLKYSAMEHVPVRPTTVGHRAETGWRAKVRALAAAEFRNPAWGYSHSARDYALARQLARADGVRLDDDVLFAAAWLHDMAAFPKWEAAGVDHADRAADTVDTILKGSGFPEGKIDAVRAAIRTHMFDRDPRTPEALYLHDADALDWLGAVGVARVMALADAQGGKPDGPDVVKMLEDNLAKVPARVLSPAGKALTPGRKAELDAFLRQLKAETEDLATL</sequence>
<evidence type="ECO:0000313" key="3">
    <source>
        <dbReference type="EMBL" id="SKC12707.1"/>
    </source>
</evidence>
<dbReference type="SUPFAM" id="SSF56281">
    <property type="entry name" value="Metallo-hydrolase/oxidoreductase"/>
    <property type="match status" value="1"/>
</dbReference>
<dbReference type="EMBL" id="FUYM01000022">
    <property type="protein sequence ID" value="SKC12707.1"/>
    <property type="molecule type" value="Genomic_DNA"/>
</dbReference>
<dbReference type="CDD" id="cd00077">
    <property type="entry name" value="HDc"/>
    <property type="match status" value="1"/>
</dbReference>
<protein>
    <submittedName>
        <fullName evidence="3">Glyoxylase, beta-lactamase superfamily II</fullName>
    </submittedName>
</protein>
<dbReference type="InterPro" id="IPR036866">
    <property type="entry name" value="RibonucZ/Hydroxyglut_hydro"/>
</dbReference>
<dbReference type="InterPro" id="IPR006674">
    <property type="entry name" value="HD_domain"/>
</dbReference>
<accession>A0A1T5GWC4</accession>
<dbReference type="SMART" id="SM00849">
    <property type="entry name" value="Lactamase_B"/>
    <property type="match status" value="1"/>
</dbReference>
<dbReference type="InterPro" id="IPR003607">
    <property type="entry name" value="HD/PDEase_dom"/>
</dbReference>
<dbReference type="InterPro" id="IPR050855">
    <property type="entry name" value="NDM-1-like"/>
</dbReference>
<dbReference type="PANTHER" id="PTHR42951">
    <property type="entry name" value="METALLO-BETA-LACTAMASE DOMAIN-CONTAINING"/>
    <property type="match status" value="1"/>
</dbReference>